<name>E3DS35_HALPG</name>
<evidence type="ECO:0000256" key="4">
    <source>
        <dbReference type="ARBA" id="ARBA00022801"/>
    </source>
</evidence>
<sequence length="619" mass="71341">MYILPQPQSMKITDSQFYLNYNSSIVIDPAFEPKIYNYAQILQKSIVKNLGFNLAIRKSQTQAKAIYLNLDSKLKAESYQLKIEKDKIIILAAAKEGLLFGVQTLRQIIKQYGAVLPCLEIEDYPELKNRGFYHDVSRGRIPKLAYLKKLAAKMSYYKLNQLQLYIEHSFLFEDFSEVWRDDTPLTAADIMDLDRYCNKLNIDLIPSLASFGHLYKVLSTKSYQHLAELKGAAKKEFSFLDRMQHHTIDASNPESLKFIKQMIAEFMPLFSSDYFNICADETFDLGQDRSQKLAAEIGSEKLYLNFVSELAEFVLANGKIPMFWGDIISKFPEKIKELPPEIICLNWGYAPQQSETAVKALAQAGAKQYLCPGVGGWNQILNLIKSSYQNITLMTDYAHQYQALGLLNTDWGDFGHFNHPEFSTMGLIYGANFAWNQKPLEFKEINQQISLLEYGDPSEKIGAIIAELSQQSKFGWEMIVRFQEMNKLKRADQRVTAYFADFEPDLVKKANQKIKKQVQKIYQSLSSVALDKKSKLQAYLIAAQAMLLFNKIALLINNLKSGNLKSELKSNFNSKQLAVDLEYFLKDYHQLWLSISRESEFYRIRDIINWYADYLRDLN</sequence>
<dbReference type="PRINTS" id="PR00738">
    <property type="entry name" value="GLHYDRLASE20"/>
</dbReference>
<evidence type="ECO:0000313" key="9">
    <source>
        <dbReference type="EMBL" id="ADO78183.1"/>
    </source>
</evidence>
<dbReference type="eggNOG" id="COG3525">
    <property type="taxonomic scope" value="Bacteria"/>
</dbReference>
<keyword evidence="10" id="KW-1185">Reference proteome</keyword>
<dbReference type="InterPro" id="IPR017853">
    <property type="entry name" value="GH"/>
</dbReference>
<accession>E3DS35</accession>
<dbReference type="Pfam" id="PF00728">
    <property type="entry name" value="Glyco_hydro_20"/>
    <property type="match status" value="1"/>
</dbReference>
<dbReference type="SUPFAM" id="SSF55545">
    <property type="entry name" value="beta-N-acetylhexosaminidase-like domain"/>
    <property type="match status" value="1"/>
</dbReference>
<dbReference type="KEGG" id="hpk:Hprae_2064"/>
<dbReference type="InterPro" id="IPR015882">
    <property type="entry name" value="HEX_bac_N"/>
</dbReference>
<dbReference type="Gene3D" id="3.30.379.10">
    <property type="entry name" value="Chitobiase/beta-hexosaminidase domain 2-like"/>
    <property type="match status" value="1"/>
</dbReference>
<dbReference type="InterPro" id="IPR015883">
    <property type="entry name" value="Glyco_hydro_20_cat"/>
</dbReference>
<feature type="domain" description="Glycoside hydrolase family 20 catalytic" evidence="7">
    <location>
        <begin position="130"/>
        <end position="371"/>
    </location>
</feature>
<evidence type="ECO:0000259" key="7">
    <source>
        <dbReference type="Pfam" id="PF00728"/>
    </source>
</evidence>
<evidence type="ECO:0000313" key="10">
    <source>
        <dbReference type="Proteomes" id="UP000006866"/>
    </source>
</evidence>
<dbReference type="InterPro" id="IPR025705">
    <property type="entry name" value="Beta_hexosaminidase_sua/sub"/>
</dbReference>
<gene>
    <name evidence="9" type="ordered locus">Hprae_2064</name>
</gene>
<evidence type="ECO:0000256" key="1">
    <source>
        <dbReference type="ARBA" id="ARBA00001231"/>
    </source>
</evidence>
<proteinExistence type="inferred from homology"/>
<reference evidence="9 10" key="2">
    <citation type="journal article" date="2011" name="Stand. Genomic Sci.">
        <title>Complete genome sequence of the extremely halophilic Halanaerobium praevalens type strain (GSL).</title>
        <authorList>
            <person name="Ivanova N."/>
            <person name="Sikorski J."/>
            <person name="Chertkov O."/>
            <person name="Nolan M."/>
            <person name="Lucas S."/>
            <person name="Hammon N."/>
            <person name="Deshpande S."/>
            <person name="Cheng J.F."/>
            <person name="Tapia R."/>
            <person name="Han C."/>
            <person name="Goodwin L."/>
            <person name="Pitluck S."/>
            <person name="Huntemann M."/>
            <person name="Liolios K."/>
            <person name="Pagani I."/>
            <person name="Mavromatis K."/>
            <person name="Ovchinikova G."/>
            <person name="Pati A."/>
            <person name="Chen A."/>
            <person name="Palaniappan K."/>
            <person name="Land M."/>
            <person name="Hauser L."/>
            <person name="Brambilla E.M."/>
            <person name="Kannan K.P."/>
            <person name="Rohde M."/>
            <person name="Tindall B.J."/>
            <person name="Goker M."/>
            <person name="Detter J.C."/>
            <person name="Woyke T."/>
            <person name="Bristow J."/>
            <person name="Eisen J.A."/>
            <person name="Markowitz V."/>
            <person name="Hugenholtz P."/>
            <person name="Kyrpides N.C."/>
            <person name="Klenk H.P."/>
            <person name="Lapidus A."/>
        </authorList>
    </citation>
    <scope>NUCLEOTIDE SEQUENCE [LARGE SCALE GENOMIC DNA]</scope>
    <source>
        <strain evidence="10">ATCC 33744 / DSM 2228 / GSL</strain>
    </source>
</reference>
<dbReference type="PATRIC" id="fig|572479.3.peg.2101"/>
<evidence type="ECO:0000256" key="2">
    <source>
        <dbReference type="ARBA" id="ARBA00006285"/>
    </source>
</evidence>
<dbReference type="EMBL" id="CP002175">
    <property type="protein sequence ID" value="ADO78183.1"/>
    <property type="molecule type" value="Genomic_DNA"/>
</dbReference>
<dbReference type="GO" id="GO:0005975">
    <property type="term" value="P:carbohydrate metabolic process"/>
    <property type="evidence" value="ECO:0007669"/>
    <property type="project" value="InterPro"/>
</dbReference>
<organism evidence="9 10">
    <name type="scientific">Halanaerobium praevalens (strain ATCC 33744 / DSM 2228 / GSL)</name>
    <dbReference type="NCBI Taxonomy" id="572479"/>
    <lineage>
        <taxon>Bacteria</taxon>
        <taxon>Bacillati</taxon>
        <taxon>Bacillota</taxon>
        <taxon>Clostridia</taxon>
        <taxon>Halanaerobiales</taxon>
        <taxon>Halanaerobiaceae</taxon>
        <taxon>Halanaerobium</taxon>
    </lineage>
</organism>
<dbReference type="Pfam" id="PF02838">
    <property type="entry name" value="Glyco_hydro_20b"/>
    <property type="match status" value="1"/>
</dbReference>
<comment type="similarity">
    <text evidence="2">Belongs to the glycosyl hydrolase 20 family.</text>
</comment>
<protein>
    <recommendedName>
        <fullName evidence="3">beta-N-acetylhexosaminidase</fullName>
        <ecNumber evidence="3">3.2.1.52</ecNumber>
    </recommendedName>
</protein>
<dbReference type="AlphaFoldDB" id="E3DS35"/>
<evidence type="ECO:0000259" key="8">
    <source>
        <dbReference type="Pfam" id="PF02838"/>
    </source>
</evidence>
<dbReference type="InterPro" id="IPR029018">
    <property type="entry name" value="Hex-like_dom2"/>
</dbReference>
<dbReference type="HOGENOM" id="CLU_020160_0_0_9"/>
<dbReference type="RefSeq" id="WP_014554199.1">
    <property type="nucleotide sequence ID" value="NC_017455.1"/>
</dbReference>
<evidence type="ECO:0000256" key="5">
    <source>
        <dbReference type="ARBA" id="ARBA00023295"/>
    </source>
</evidence>
<dbReference type="SUPFAM" id="SSF51445">
    <property type="entry name" value="(Trans)glycosidases"/>
    <property type="match status" value="1"/>
</dbReference>
<dbReference type="Proteomes" id="UP000006866">
    <property type="component" value="Chromosome"/>
</dbReference>
<dbReference type="STRING" id="572479.Hprae_2064"/>
<dbReference type="CDD" id="cd06565">
    <property type="entry name" value="GH20_GcnA-like"/>
    <property type="match status" value="1"/>
</dbReference>
<feature type="domain" description="Beta-hexosaminidase bacterial type N-terminal" evidence="8">
    <location>
        <begin position="2"/>
        <end position="124"/>
    </location>
</feature>
<dbReference type="CAZy" id="GH20">
    <property type="family name" value="Glycoside Hydrolase Family 20"/>
</dbReference>
<evidence type="ECO:0000256" key="3">
    <source>
        <dbReference type="ARBA" id="ARBA00012663"/>
    </source>
</evidence>
<comment type="catalytic activity">
    <reaction evidence="1">
        <text>Hydrolysis of terminal non-reducing N-acetyl-D-hexosamine residues in N-acetyl-beta-D-hexosaminides.</text>
        <dbReference type="EC" id="3.2.1.52"/>
    </reaction>
</comment>
<dbReference type="GO" id="GO:0016020">
    <property type="term" value="C:membrane"/>
    <property type="evidence" value="ECO:0007669"/>
    <property type="project" value="TreeGrafter"/>
</dbReference>
<dbReference type="EC" id="3.2.1.52" evidence="3"/>
<evidence type="ECO:0000256" key="6">
    <source>
        <dbReference type="PIRSR" id="PIRSR625705-1"/>
    </source>
</evidence>
<keyword evidence="4 9" id="KW-0378">Hydrolase</keyword>
<keyword evidence="5" id="KW-0326">Glycosidase</keyword>
<dbReference type="GO" id="GO:0004563">
    <property type="term" value="F:beta-N-acetylhexosaminidase activity"/>
    <property type="evidence" value="ECO:0007669"/>
    <property type="project" value="UniProtKB-EC"/>
</dbReference>
<dbReference type="Gene3D" id="3.20.20.80">
    <property type="entry name" value="Glycosidases"/>
    <property type="match status" value="1"/>
</dbReference>
<reference evidence="10" key="1">
    <citation type="submission" date="2010-10" db="EMBL/GenBank/DDBJ databases">
        <title>The complete genome of Halanaerobium praevalens DSM 2228.</title>
        <authorList>
            <consortium name="US DOE Joint Genome Institute (JGI-PGF)"/>
            <person name="Lucas S."/>
            <person name="Copeland A."/>
            <person name="Lapidus A."/>
            <person name="Glavina del Rio T."/>
            <person name="Dalin E."/>
            <person name="Tice H."/>
            <person name="Bruce D."/>
            <person name="Goodwin L."/>
            <person name="Pitluck S."/>
            <person name="Kyrpides N."/>
            <person name="Mavromatis K."/>
            <person name="Ivanova N."/>
            <person name="Ovchinnikova G."/>
            <person name="Chertkov O."/>
            <person name="Detter J.C."/>
            <person name="Han C."/>
            <person name="Larimer F."/>
            <person name="Land M."/>
            <person name="Hauser L."/>
            <person name="Markowitz V."/>
            <person name="Cheng J.-F."/>
            <person name="Hugenholtz P."/>
            <person name="Woyke T."/>
            <person name="Wu D."/>
            <person name="Tindall B."/>
            <person name="Pomrenke H.G."/>
            <person name="Brambilla E."/>
            <person name="Klenk H.-P."/>
            <person name="Eisen J.A."/>
        </authorList>
    </citation>
    <scope>NUCLEOTIDE SEQUENCE [LARGE SCALE GENOMIC DNA]</scope>
    <source>
        <strain evidence="10">ATCC 33744 / DSM 2228 / GSL</strain>
    </source>
</reference>
<feature type="active site" description="Proton donor" evidence="6">
    <location>
        <position position="281"/>
    </location>
</feature>
<dbReference type="PANTHER" id="PTHR22600">
    <property type="entry name" value="BETA-HEXOSAMINIDASE"/>
    <property type="match status" value="1"/>
</dbReference>
<dbReference type="PANTHER" id="PTHR22600:SF57">
    <property type="entry name" value="BETA-N-ACETYLHEXOSAMINIDASE"/>
    <property type="match status" value="1"/>
</dbReference>
<dbReference type="OrthoDB" id="9763537at2"/>
<dbReference type="GO" id="GO:0030203">
    <property type="term" value="P:glycosaminoglycan metabolic process"/>
    <property type="evidence" value="ECO:0007669"/>
    <property type="project" value="TreeGrafter"/>
</dbReference>